<name>A0A9P5XR32_9AGAR</name>
<reference evidence="2" key="1">
    <citation type="submission" date="2020-11" db="EMBL/GenBank/DDBJ databases">
        <authorList>
            <consortium name="DOE Joint Genome Institute"/>
            <person name="Ahrendt S."/>
            <person name="Riley R."/>
            <person name="Andreopoulos W."/>
            <person name="Labutti K."/>
            <person name="Pangilinan J."/>
            <person name="Ruiz-Duenas F.J."/>
            <person name="Barrasa J.M."/>
            <person name="Sanchez-Garcia M."/>
            <person name="Camarero S."/>
            <person name="Miyauchi S."/>
            <person name="Serrano A."/>
            <person name="Linde D."/>
            <person name="Babiker R."/>
            <person name="Drula E."/>
            <person name="Ayuso-Fernandez I."/>
            <person name="Pacheco R."/>
            <person name="Padilla G."/>
            <person name="Ferreira P."/>
            <person name="Barriuso J."/>
            <person name="Kellner H."/>
            <person name="Castanera R."/>
            <person name="Alfaro M."/>
            <person name="Ramirez L."/>
            <person name="Pisabarro A.G."/>
            <person name="Kuo A."/>
            <person name="Tritt A."/>
            <person name="Lipzen A."/>
            <person name="He G."/>
            <person name="Yan M."/>
            <person name="Ng V."/>
            <person name="Cullen D."/>
            <person name="Martin F."/>
            <person name="Rosso M.-N."/>
            <person name="Henrissat B."/>
            <person name="Hibbett D."/>
            <person name="Martinez A.T."/>
            <person name="Grigoriev I.V."/>
        </authorList>
    </citation>
    <scope>NUCLEOTIDE SEQUENCE</scope>
    <source>
        <strain evidence="2">CBS 247.69</strain>
    </source>
</reference>
<gene>
    <name evidence="2" type="ORF">BDZ94DRAFT_801818</name>
</gene>
<evidence type="ECO:0000313" key="2">
    <source>
        <dbReference type="EMBL" id="KAF9455340.1"/>
    </source>
</evidence>
<evidence type="ECO:0000313" key="3">
    <source>
        <dbReference type="Proteomes" id="UP000807353"/>
    </source>
</evidence>
<evidence type="ECO:0000256" key="1">
    <source>
        <dbReference type="SAM" id="MobiDB-lite"/>
    </source>
</evidence>
<keyword evidence="3" id="KW-1185">Reference proteome</keyword>
<feature type="compositionally biased region" description="Acidic residues" evidence="1">
    <location>
        <begin position="44"/>
        <end position="60"/>
    </location>
</feature>
<protein>
    <submittedName>
        <fullName evidence="2">Uncharacterized protein</fullName>
    </submittedName>
</protein>
<dbReference type="Proteomes" id="UP000807353">
    <property type="component" value="Unassembled WGS sequence"/>
</dbReference>
<dbReference type="AlphaFoldDB" id="A0A9P5XR32"/>
<sequence length="79" mass="8571">MPKVKISRRRTAALRCEAIKRGDLFPLTVNLTPQDISTISDPTYIDDPEDSASSDGEDDLPLTSPINEVALGTNAKTIN</sequence>
<proteinExistence type="predicted"/>
<feature type="region of interest" description="Disordered" evidence="1">
    <location>
        <begin position="36"/>
        <end position="66"/>
    </location>
</feature>
<dbReference type="EMBL" id="MU150753">
    <property type="protein sequence ID" value="KAF9455340.1"/>
    <property type="molecule type" value="Genomic_DNA"/>
</dbReference>
<accession>A0A9P5XR32</accession>
<organism evidence="2 3">
    <name type="scientific">Collybia nuda</name>
    <dbReference type="NCBI Taxonomy" id="64659"/>
    <lineage>
        <taxon>Eukaryota</taxon>
        <taxon>Fungi</taxon>
        <taxon>Dikarya</taxon>
        <taxon>Basidiomycota</taxon>
        <taxon>Agaricomycotina</taxon>
        <taxon>Agaricomycetes</taxon>
        <taxon>Agaricomycetidae</taxon>
        <taxon>Agaricales</taxon>
        <taxon>Tricholomatineae</taxon>
        <taxon>Clitocybaceae</taxon>
        <taxon>Collybia</taxon>
    </lineage>
</organism>
<comment type="caution">
    <text evidence="2">The sequence shown here is derived from an EMBL/GenBank/DDBJ whole genome shotgun (WGS) entry which is preliminary data.</text>
</comment>